<dbReference type="EMBL" id="CAJNNW010036560">
    <property type="protein sequence ID" value="CAE8735564.1"/>
    <property type="molecule type" value="Genomic_DNA"/>
</dbReference>
<comment type="caution">
    <text evidence="2">The sequence shown here is derived from an EMBL/GenBank/DDBJ whole genome shotgun (WGS) entry which is preliminary data.</text>
</comment>
<evidence type="ECO:0000313" key="3">
    <source>
        <dbReference type="Proteomes" id="UP000626109"/>
    </source>
</evidence>
<dbReference type="OrthoDB" id="505426at2759"/>
<evidence type="ECO:0000313" key="2">
    <source>
        <dbReference type="EMBL" id="CAE8735564.1"/>
    </source>
</evidence>
<dbReference type="EMBL" id="CAJNNV010030383">
    <property type="protein sequence ID" value="CAE8632342.1"/>
    <property type="molecule type" value="Genomic_DNA"/>
</dbReference>
<reference evidence="2" key="1">
    <citation type="submission" date="2021-02" db="EMBL/GenBank/DDBJ databases">
        <authorList>
            <person name="Dougan E. K."/>
            <person name="Rhodes N."/>
            <person name="Thang M."/>
            <person name="Chan C."/>
        </authorList>
    </citation>
    <scope>NUCLEOTIDE SEQUENCE</scope>
</reference>
<accession>A0A813LQL4</accession>
<dbReference type="Proteomes" id="UP000626109">
    <property type="component" value="Unassembled WGS sequence"/>
</dbReference>
<protein>
    <submittedName>
        <fullName evidence="2">Uncharacterized protein</fullName>
    </submittedName>
</protein>
<evidence type="ECO:0000313" key="4">
    <source>
        <dbReference type="Proteomes" id="UP000654075"/>
    </source>
</evidence>
<organism evidence="2 3">
    <name type="scientific">Polarella glacialis</name>
    <name type="common">Dinoflagellate</name>
    <dbReference type="NCBI Taxonomy" id="89957"/>
    <lineage>
        <taxon>Eukaryota</taxon>
        <taxon>Sar</taxon>
        <taxon>Alveolata</taxon>
        <taxon>Dinophyceae</taxon>
        <taxon>Suessiales</taxon>
        <taxon>Suessiaceae</taxon>
        <taxon>Polarella</taxon>
    </lineage>
</organism>
<dbReference type="Proteomes" id="UP000654075">
    <property type="component" value="Unassembled WGS sequence"/>
</dbReference>
<gene>
    <name evidence="1" type="ORF">PGLA1383_LOCUS48324</name>
    <name evidence="2" type="ORF">PGLA2088_LOCUS47901</name>
</gene>
<proteinExistence type="predicted"/>
<sequence>MHPELACWRWDRRQPSCCDQHATCLHSASATKAVATHACQRSMGVAVSVSWIWISCALAACTVSAQGQNAFGSSGQPCWDGNARVEFTCCTSLEGSSTRDLCFFDVFTATACCDGSFDGLDEVFPPATEPVRSLPSGGRIFLLTSFSHDDESQWPLMRHFILHYRDHLGISPKHFMIILHSDSQNITGISRLARNLRHNYGIHYLFPDIEPYTSSRHMRVKHELLTRFVSKEDWIFQVDADELAVLPDGLTAHAHVSKLEAAGENVMFGLMLDRLASDGDIDKAPNYMTTLFEQYPLNCAVTTLLQGSDMRKVTAYKGYLRTTSGNHAVIGLSHDLAQRAKEDTGQMEALTEQVRQVYGYICDMLPLDKGQLHAIYPGGRFASIFHFKWVRGLRKKLERRKMTEEYTIAQYAPILEELYISKATGLGFSFRPNSLQRLCQEVLTPALRSLSSFEFMNLFFNIKPAQVEARLNHYGASSEGEREQHLAKMLMVHVQHGVAREDGFPSV</sequence>
<keyword evidence="4" id="KW-1185">Reference proteome</keyword>
<name>A0A813LQL4_POLGL</name>
<dbReference type="Pfam" id="PF13704">
    <property type="entry name" value="Glyco_tranf_2_4"/>
    <property type="match status" value="1"/>
</dbReference>
<evidence type="ECO:0000313" key="1">
    <source>
        <dbReference type="EMBL" id="CAE8632342.1"/>
    </source>
</evidence>
<dbReference type="AlphaFoldDB" id="A0A813LQL4"/>